<name>A0A816JH30_BRANA</name>
<protein>
    <submittedName>
        <fullName evidence="1">(rape) hypothetical protein</fullName>
    </submittedName>
</protein>
<organism evidence="1">
    <name type="scientific">Brassica napus</name>
    <name type="common">Rape</name>
    <dbReference type="NCBI Taxonomy" id="3708"/>
    <lineage>
        <taxon>Eukaryota</taxon>
        <taxon>Viridiplantae</taxon>
        <taxon>Streptophyta</taxon>
        <taxon>Embryophyta</taxon>
        <taxon>Tracheophyta</taxon>
        <taxon>Spermatophyta</taxon>
        <taxon>Magnoliopsida</taxon>
        <taxon>eudicotyledons</taxon>
        <taxon>Gunneridae</taxon>
        <taxon>Pentapetalae</taxon>
        <taxon>rosids</taxon>
        <taxon>malvids</taxon>
        <taxon>Brassicales</taxon>
        <taxon>Brassicaceae</taxon>
        <taxon>Brassiceae</taxon>
        <taxon>Brassica</taxon>
    </lineage>
</organism>
<dbReference type="Gene3D" id="3.20.20.100">
    <property type="entry name" value="NADP-dependent oxidoreductase domain"/>
    <property type="match status" value="1"/>
</dbReference>
<dbReference type="Proteomes" id="UP001295469">
    <property type="component" value="Chromosome C04"/>
</dbReference>
<accession>A0A816JH30</accession>
<dbReference type="PANTHER" id="PTHR11732">
    <property type="entry name" value="ALDO/KETO REDUCTASE"/>
    <property type="match status" value="1"/>
</dbReference>
<feature type="non-terminal residue" evidence="1">
    <location>
        <position position="79"/>
    </location>
</feature>
<sequence length="79" mass="8683">CVRQTKTSDLNLITTKSLPMSNAIRFFELNTGVKIPSVGLGTWQASPGVVDDSVAATVKFGYRHIDCAQLYDNEKEVVH</sequence>
<dbReference type="InterPro" id="IPR036812">
    <property type="entry name" value="NAD(P)_OxRdtase_dom_sf"/>
</dbReference>
<reference evidence="1" key="1">
    <citation type="submission" date="2021-01" db="EMBL/GenBank/DDBJ databases">
        <authorList>
            <consortium name="Genoscope - CEA"/>
            <person name="William W."/>
        </authorList>
    </citation>
    <scope>NUCLEOTIDE SEQUENCE</scope>
</reference>
<gene>
    <name evidence="1" type="ORF">DARMORV10_C04P10120.1</name>
</gene>
<dbReference type="GO" id="GO:0016491">
    <property type="term" value="F:oxidoreductase activity"/>
    <property type="evidence" value="ECO:0007669"/>
    <property type="project" value="InterPro"/>
</dbReference>
<dbReference type="AlphaFoldDB" id="A0A816JH30"/>
<evidence type="ECO:0000313" key="1">
    <source>
        <dbReference type="EMBL" id="CAF1812152.1"/>
    </source>
</evidence>
<dbReference type="SUPFAM" id="SSF51430">
    <property type="entry name" value="NAD(P)-linked oxidoreductase"/>
    <property type="match status" value="1"/>
</dbReference>
<dbReference type="InterPro" id="IPR020471">
    <property type="entry name" value="AKR"/>
</dbReference>
<proteinExistence type="predicted"/>
<dbReference type="EMBL" id="HG994368">
    <property type="protein sequence ID" value="CAF1812152.1"/>
    <property type="molecule type" value="Genomic_DNA"/>
</dbReference>